<feature type="domain" description="Serine hydrolase" evidence="2">
    <location>
        <begin position="2"/>
        <end position="158"/>
    </location>
</feature>
<evidence type="ECO:0000313" key="3">
    <source>
        <dbReference type="EMBL" id="KAG2494040.1"/>
    </source>
</evidence>
<feature type="compositionally biased region" description="Low complexity" evidence="1">
    <location>
        <begin position="394"/>
        <end position="420"/>
    </location>
</feature>
<feature type="region of interest" description="Disordered" evidence="1">
    <location>
        <begin position="159"/>
        <end position="377"/>
    </location>
</feature>
<reference evidence="3" key="1">
    <citation type="journal article" date="2020" name="bioRxiv">
        <title>Comparative genomics of Chlamydomonas.</title>
        <authorList>
            <person name="Craig R.J."/>
            <person name="Hasan A.R."/>
            <person name="Ness R.W."/>
            <person name="Keightley P.D."/>
        </authorList>
    </citation>
    <scope>NUCLEOTIDE SEQUENCE</scope>
    <source>
        <strain evidence="3">CCAP 11/70</strain>
    </source>
</reference>
<dbReference type="PANTHER" id="PTHR22778">
    <property type="entry name" value="OVARIAN CANCER GENE-2 PROTEIN-RELATED"/>
    <property type="match status" value="1"/>
</dbReference>
<dbReference type="Gene3D" id="3.40.50.1820">
    <property type="entry name" value="alpha/beta hydrolase"/>
    <property type="match status" value="2"/>
</dbReference>
<feature type="compositionally biased region" description="Low complexity" evidence="1">
    <location>
        <begin position="282"/>
        <end position="292"/>
    </location>
</feature>
<accession>A0A835Y1D6</accession>
<dbReference type="EMBL" id="JAEHOE010000033">
    <property type="protein sequence ID" value="KAG2494040.1"/>
    <property type="molecule type" value="Genomic_DNA"/>
</dbReference>
<dbReference type="SUPFAM" id="SSF53474">
    <property type="entry name" value="alpha/beta-Hydrolases"/>
    <property type="match status" value="1"/>
</dbReference>
<dbReference type="AlphaFoldDB" id="A0A835Y1D6"/>
<dbReference type="Pfam" id="PF03959">
    <property type="entry name" value="FSH1"/>
    <property type="match status" value="2"/>
</dbReference>
<dbReference type="PANTHER" id="PTHR22778:SF51">
    <property type="entry name" value="DIHYDROFOLATE REDUCTASE"/>
    <property type="match status" value="1"/>
</dbReference>
<sequence length="513" mass="50021">MAPRPRLLALHGWRTSAAILQQQLTISGLDSVLRGAGVDVTCLDGPHVAKGPPTPDVQRFFSPPFVEWWDAQQDPATGSLSYVGADVALAALERELRAAAAAGRPVAGLLGFSQGAALAAVAGALQERGERFTDVPPLRCLVLIAGNAARDPALQHLFFPTLPPRADPAAQQQQPSPPHAGSSAAPGAVTDGPAASGAAVTSAGASHSPSRPAGDAAAGGGSPTAIAARGADAVGPGPGRGADQQGPDAGPAGPAAKTRPSEPGVDAVGPGPGPGSAGPAGPGALDPGTAAAHGGGTSRPAATGPEHSGAAEAGVGAPAAAAVEEGPREPGRVQPRGAAAAAEEEEDPASSGCEPGLRPEAGGTATPAPGPGPGEVLTAATAPLAASLGPAEAPAAITTPPSIPQPQAQSEPQLLGAGAQPGPPQGPGPGPVPGSPCCPRPRLLPLLRLPSAHLVGGADPMRGRSEALAGCFQRPLVLRHAQGHVVPRLPREQADALAAFLKEHLQLPGSGAS</sequence>
<comment type="caution">
    <text evidence="3">The sequence shown here is derived from an EMBL/GenBank/DDBJ whole genome shotgun (WGS) entry which is preliminary data.</text>
</comment>
<feature type="compositionally biased region" description="Low complexity" evidence="1">
    <location>
        <begin position="241"/>
        <end position="256"/>
    </location>
</feature>
<feature type="region of interest" description="Disordered" evidence="1">
    <location>
        <begin position="394"/>
        <end position="439"/>
    </location>
</feature>
<evidence type="ECO:0000259" key="2">
    <source>
        <dbReference type="Pfam" id="PF03959"/>
    </source>
</evidence>
<evidence type="ECO:0000256" key="1">
    <source>
        <dbReference type="SAM" id="MobiDB-lite"/>
    </source>
</evidence>
<keyword evidence="4" id="KW-1185">Reference proteome</keyword>
<dbReference type="InterPro" id="IPR029058">
    <property type="entry name" value="AB_hydrolase_fold"/>
</dbReference>
<feature type="compositionally biased region" description="Low complexity" evidence="1">
    <location>
        <begin position="167"/>
        <end position="206"/>
    </location>
</feature>
<feature type="compositionally biased region" description="Pro residues" evidence="1">
    <location>
        <begin position="421"/>
        <end position="439"/>
    </location>
</feature>
<feature type="domain" description="Serine hydrolase" evidence="2">
    <location>
        <begin position="446"/>
        <end position="490"/>
    </location>
</feature>
<dbReference type="InterPro" id="IPR005645">
    <property type="entry name" value="FSH-like_dom"/>
</dbReference>
<dbReference type="OrthoDB" id="414698at2759"/>
<name>A0A835Y1D6_9CHLO</name>
<organism evidence="3 4">
    <name type="scientific">Edaphochlamys debaryana</name>
    <dbReference type="NCBI Taxonomy" id="47281"/>
    <lineage>
        <taxon>Eukaryota</taxon>
        <taxon>Viridiplantae</taxon>
        <taxon>Chlorophyta</taxon>
        <taxon>core chlorophytes</taxon>
        <taxon>Chlorophyceae</taxon>
        <taxon>CS clade</taxon>
        <taxon>Chlamydomonadales</taxon>
        <taxon>Chlamydomonadales incertae sedis</taxon>
        <taxon>Edaphochlamys</taxon>
    </lineage>
</organism>
<proteinExistence type="predicted"/>
<protein>
    <recommendedName>
        <fullName evidence="2">Serine hydrolase domain-containing protein</fullName>
    </recommendedName>
</protein>
<gene>
    <name evidence="3" type="ORF">HYH03_007686</name>
</gene>
<dbReference type="Proteomes" id="UP000612055">
    <property type="component" value="Unassembled WGS sequence"/>
</dbReference>
<evidence type="ECO:0000313" key="4">
    <source>
        <dbReference type="Proteomes" id="UP000612055"/>
    </source>
</evidence>
<feature type="compositionally biased region" description="Low complexity" evidence="1">
    <location>
        <begin position="310"/>
        <end position="324"/>
    </location>
</feature>